<proteinExistence type="predicted"/>
<protein>
    <submittedName>
        <fullName evidence="2">Uncharacterized protein LOC102805986</fullName>
    </submittedName>
</protein>
<dbReference type="RefSeq" id="XP_006821870.1">
    <property type="nucleotide sequence ID" value="XM_006821807.1"/>
</dbReference>
<reference evidence="2" key="1">
    <citation type="submission" date="2025-08" db="UniProtKB">
        <authorList>
            <consortium name="RefSeq"/>
        </authorList>
    </citation>
    <scope>IDENTIFICATION</scope>
    <source>
        <tissue evidence="2">Testes</tissue>
    </source>
</reference>
<name>A0ABM0MPC9_SACKO</name>
<gene>
    <name evidence="2" type="primary">LOC102805986</name>
</gene>
<evidence type="ECO:0000313" key="2">
    <source>
        <dbReference type="RefSeq" id="XP_006821870.1"/>
    </source>
</evidence>
<dbReference type="GeneID" id="102805986"/>
<feature type="non-terminal residue" evidence="2">
    <location>
        <position position="117"/>
    </location>
</feature>
<evidence type="ECO:0000313" key="1">
    <source>
        <dbReference type="Proteomes" id="UP000694865"/>
    </source>
</evidence>
<dbReference type="Proteomes" id="UP000694865">
    <property type="component" value="Unplaced"/>
</dbReference>
<accession>A0ABM0MPC9</accession>
<sequence>MVISVSYFFDTEFYSSPENLEKLQLSTEELDYYIVSGIVIFNLTSKQLVKQIPLALTKASSEHAAYALFSPTLVDLDSEGGPLEIIVGILSGQLFVINNEGSIRPGFPKVFGPIHGQ</sequence>
<organism evidence="1 2">
    <name type="scientific">Saccoglossus kowalevskii</name>
    <name type="common">Acorn worm</name>
    <dbReference type="NCBI Taxonomy" id="10224"/>
    <lineage>
        <taxon>Eukaryota</taxon>
        <taxon>Metazoa</taxon>
        <taxon>Hemichordata</taxon>
        <taxon>Enteropneusta</taxon>
        <taxon>Harrimaniidae</taxon>
        <taxon>Saccoglossus</taxon>
    </lineage>
</organism>
<keyword evidence="1" id="KW-1185">Reference proteome</keyword>